<dbReference type="GeneID" id="106465178"/>
<evidence type="ECO:0000313" key="3">
    <source>
        <dbReference type="Proteomes" id="UP000694941"/>
    </source>
</evidence>
<dbReference type="Proteomes" id="UP000694941">
    <property type="component" value="Unplaced"/>
</dbReference>
<comment type="cofactor">
    <cofactor evidence="1">
        <name>Cu cation</name>
        <dbReference type="ChEBI" id="CHEBI:23378"/>
    </cofactor>
    <text evidence="1">Binds 1 copper ion per subunit.</text>
</comment>
<dbReference type="PROSITE" id="PS00332">
    <property type="entry name" value="SOD_CU_ZN_2"/>
    <property type="match status" value="1"/>
</dbReference>
<dbReference type="InterPro" id="IPR036423">
    <property type="entry name" value="SOD-like_Cu/Zn_dom_sf"/>
</dbReference>
<comment type="cofactor">
    <cofactor evidence="1">
        <name>Zn(2+)</name>
        <dbReference type="ChEBI" id="CHEBI:29105"/>
    </cofactor>
    <text evidence="1">Binds 1 zinc ion per subunit.</text>
</comment>
<dbReference type="PANTHER" id="PTHR10003">
    <property type="entry name" value="SUPEROXIDE DISMUTASE CU-ZN -RELATED"/>
    <property type="match status" value="1"/>
</dbReference>
<name>A0ABM1SYM0_LIMPO</name>
<dbReference type="RefSeq" id="XP_022248728.1">
    <property type="nucleotide sequence ID" value="XM_022393020.1"/>
</dbReference>
<dbReference type="InterPro" id="IPR018152">
    <property type="entry name" value="SOD_Cu/Zn_BS"/>
</dbReference>
<comment type="similarity">
    <text evidence="1">Belongs to the Cu-Zn superoxide dismutase family.</text>
</comment>
<keyword evidence="3" id="KW-1185">Reference proteome</keyword>
<dbReference type="CDD" id="cd00305">
    <property type="entry name" value="Cu-Zn_Superoxide_Dismutase"/>
    <property type="match status" value="1"/>
</dbReference>
<dbReference type="RefSeq" id="XP_022248729.1">
    <property type="nucleotide sequence ID" value="XM_022393021.1"/>
</dbReference>
<comment type="function">
    <text evidence="1">Destroys radicals which are normally produced within the cells and which are toxic to biological systems.</text>
</comment>
<reference evidence="4 5" key="1">
    <citation type="submission" date="2025-05" db="UniProtKB">
        <authorList>
            <consortium name="RefSeq"/>
        </authorList>
    </citation>
    <scope>IDENTIFICATION</scope>
    <source>
        <tissue evidence="4 5">Muscle</tissue>
    </source>
</reference>
<keyword evidence="1" id="KW-0560">Oxidoreductase</keyword>
<dbReference type="Pfam" id="PF00080">
    <property type="entry name" value="Sod_Cu"/>
    <property type="match status" value="1"/>
</dbReference>
<feature type="domain" description="Superoxide dismutase copper/zinc binding" evidence="2">
    <location>
        <begin position="14"/>
        <end position="135"/>
    </location>
</feature>
<dbReference type="RefSeq" id="XP_022248730.1">
    <property type="nucleotide sequence ID" value="XM_022393022.1"/>
</dbReference>
<evidence type="ECO:0000256" key="1">
    <source>
        <dbReference type="RuleBase" id="RU000393"/>
    </source>
</evidence>
<dbReference type="InterPro" id="IPR001424">
    <property type="entry name" value="SOD_Cu_Zn_dom"/>
</dbReference>
<dbReference type="PRINTS" id="PR00068">
    <property type="entry name" value="CUZNDISMTASE"/>
</dbReference>
<keyword evidence="1" id="KW-0186">Copper</keyword>
<evidence type="ECO:0000313" key="6">
    <source>
        <dbReference type="RefSeq" id="XP_022248728.1"/>
    </source>
</evidence>
<proteinExistence type="inferred from homology"/>
<dbReference type="EC" id="1.15.1.1" evidence="1"/>
<comment type="catalytic activity">
    <reaction evidence="1">
        <text>2 superoxide + 2 H(+) = H2O2 + O2</text>
        <dbReference type="Rhea" id="RHEA:20696"/>
        <dbReference type="ChEBI" id="CHEBI:15378"/>
        <dbReference type="ChEBI" id="CHEBI:15379"/>
        <dbReference type="ChEBI" id="CHEBI:16240"/>
        <dbReference type="ChEBI" id="CHEBI:18421"/>
        <dbReference type="EC" id="1.15.1.1"/>
    </reaction>
</comment>
<dbReference type="Gene3D" id="2.60.40.200">
    <property type="entry name" value="Superoxide dismutase, copper/zinc binding domain"/>
    <property type="match status" value="1"/>
</dbReference>
<evidence type="ECO:0000313" key="4">
    <source>
        <dbReference type="RefSeq" id="XP_022248726.1"/>
    </source>
</evidence>
<organism evidence="3 4">
    <name type="scientific">Limulus polyphemus</name>
    <name type="common">Atlantic horseshoe crab</name>
    <dbReference type="NCBI Taxonomy" id="6850"/>
    <lineage>
        <taxon>Eukaryota</taxon>
        <taxon>Metazoa</taxon>
        <taxon>Ecdysozoa</taxon>
        <taxon>Arthropoda</taxon>
        <taxon>Chelicerata</taxon>
        <taxon>Merostomata</taxon>
        <taxon>Xiphosura</taxon>
        <taxon>Limulidae</taxon>
        <taxon>Limulus</taxon>
    </lineage>
</organism>
<evidence type="ECO:0000259" key="2">
    <source>
        <dbReference type="Pfam" id="PF00080"/>
    </source>
</evidence>
<gene>
    <name evidence="4 5 6 7 8" type="primary">LOC106465178</name>
</gene>
<dbReference type="InterPro" id="IPR024134">
    <property type="entry name" value="SOD_Cu/Zn_/chaperone"/>
</dbReference>
<dbReference type="RefSeq" id="XP_022248726.1">
    <property type="nucleotide sequence ID" value="XM_022393018.1"/>
</dbReference>
<evidence type="ECO:0000313" key="7">
    <source>
        <dbReference type="RefSeq" id="XP_022248729.1"/>
    </source>
</evidence>
<accession>A0ABM1SYM0</accession>
<keyword evidence="1" id="KW-0479">Metal-binding</keyword>
<sequence>MRVERKEGEACDCPIIISGEISGLSKGLHGFHVHEYGDLTNGCTSAGSHFNPFKLSHGGPGDRIRHVGDLGNIEAGDDGVANVHKTDKLLSLYGPLTILGRAVVVHANQDDLGRGGHELSKISGNAGGRVACGVIGISK</sequence>
<dbReference type="SUPFAM" id="SSF49329">
    <property type="entry name" value="Cu,Zn superoxide dismutase-like"/>
    <property type="match status" value="1"/>
</dbReference>
<dbReference type="PROSITE" id="PS00087">
    <property type="entry name" value="SOD_CU_ZN_1"/>
    <property type="match status" value="1"/>
</dbReference>
<dbReference type="RefSeq" id="XP_022248727.1">
    <property type="nucleotide sequence ID" value="XM_022393019.1"/>
</dbReference>
<evidence type="ECO:0000313" key="8">
    <source>
        <dbReference type="RefSeq" id="XP_022248730.1"/>
    </source>
</evidence>
<keyword evidence="1" id="KW-0862">Zinc</keyword>
<evidence type="ECO:0000313" key="5">
    <source>
        <dbReference type="RefSeq" id="XP_022248727.1"/>
    </source>
</evidence>
<protein>
    <recommendedName>
        <fullName evidence="1">Superoxide dismutase [Cu-Zn]</fullName>
        <ecNumber evidence="1">1.15.1.1</ecNumber>
    </recommendedName>
</protein>